<name>A0A9N9WX75_9DIPT</name>
<dbReference type="EMBL" id="OU895879">
    <property type="protein sequence ID" value="CAG9809544.1"/>
    <property type="molecule type" value="Genomic_DNA"/>
</dbReference>
<reference evidence="2" key="1">
    <citation type="submission" date="2022-01" db="EMBL/GenBank/DDBJ databases">
        <authorList>
            <person name="King R."/>
        </authorList>
    </citation>
    <scope>NUCLEOTIDE SEQUENCE</scope>
</reference>
<reference evidence="2" key="2">
    <citation type="submission" date="2022-10" db="EMBL/GenBank/DDBJ databases">
        <authorList>
            <consortium name="ENA_rothamsted_submissions"/>
            <consortium name="culmorum"/>
            <person name="King R."/>
        </authorList>
    </citation>
    <scope>NUCLEOTIDE SEQUENCE</scope>
</reference>
<dbReference type="InterPro" id="IPR001214">
    <property type="entry name" value="SET_dom"/>
</dbReference>
<dbReference type="Pfam" id="PF00856">
    <property type="entry name" value="SET"/>
    <property type="match status" value="1"/>
</dbReference>
<evidence type="ECO:0000313" key="3">
    <source>
        <dbReference type="Proteomes" id="UP001153620"/>
    </source>
</evidence>
<evidence type="ECO:0000313" key="2">
    <source>
        <dbReference type="EMBL" id="CAG9809544.1"/>
    </source>
</evidence>
<dbReference type="GO" id="GO:0008170">
    <property type="term" value="F:N-methyltransferase activity"/>
    <property type="evidence" value="ECO:0007669"/>
    <property type="project" value="UniProtKB-ARBA"/>
</dbReference>
<dbReference type="Gene3D" id="2.170.270.10">
    <property type="entry name" value="SET domain"/>
    <property type="match status" value="1"/>
</dbReference>
<dbReference type="Gene3D" id="6.10.140.2220">
    <property type="match status" value="1"/>
</dbReference>
<accession>A0A9N9WX75</accession>
<sequence length="485" mass="56640">MDDSMFNICTKDKSDEEAQKYREIGNKYFFEKDWFYSLLNYNASILFAKSKTVASLGYGNRSAVYFETRRYKDCLLNMKWALDNEYPEEKREKFTIRIEKCKIMMAISNPEPIDPLKVFELSYPANEKIPWLVDCVEMRRTKVFGRGIYATRDLKPGNVICVEEPVFTYTNEMFKFVRCYQCVKGNAMNLIPCDQTASMMFCSTECKKKLYKEAVNLDEISSVDVKMLSNVSAAFGSVEKFDNFIHDTDLKNLNKSIFDYDWTETNDPEYKKNLMTCLLSLSTNDHIIDNSCHIRDYVSEKAVQHLLSVFNINNKNSYYLVNSTITQGLNFGHQVSLFESLINHSCFSNVICMNLDNKVFTIVFRAIKEGEQLFVNYDDLSKEGDEYFTDDIHLFKCKCEVHRYMKNHFVNLPSLNNAGYIMNLIKTAIVEMILNNPEKVKRSMVKIWDDLNQDTSIPNFMRYNYPHALVALRMITFSLTYPITF</sequence>
<evidence type="ECO:0000259" key="1">
    <source>
        <dbReference type="PROSITE" id="PS50280"/>
    </source>
</evidence>
<feature type="domain" description="SET" evidence="1">
    <location>
        <begin position="134"/>
        <end position="378"/>
    </location>
</feature>
<gene>
    <name evidence="2" type="ORF">CHIRRI_LOCUS12365</name>
</gene>
<dbReference type="Proteomes" id="UP001153620">
    <property type="component" value="Chromosome 3"/>
</dbReference>
<proteinExistence type="predicted"/>
<protein>
    <recommendedName>
        <fullName evidence="1">SET domain-containing protein</fullName>
    </recommendedName>
</protein>
<dbReference type="PANTHER" id="PTHR47111">
    <property type="entry name" value="BCDNA.LD29892"/>
    <property type="match status" value="1"/>
</dbReference>
<dbReference type="SMART" id="SM00317">
    <property type="entry name" value="SET"/>
    <property type="match status" value="1"/>
</dbReference>
<dbReference type="GO" id="GO:0008276">
    <property type="term" value="F:protein methyltransferase activity"/>
    <property type="evidence" value="ECO:0007669"/>
    <property type="project" value="UniProtKB-ARBA"/>
</dbReference>
<dbReference type="InterPro" id="IPR046341">
    <property type="entry name" value="SET_dom_sf"/>
</dbReference>
<dbReference type="OrthoDB" id="6054366at2759"/>
<dbReference type="Gene3D" id="1.25.40.10">
    <property type="entry name" value="Tetratricopeptide repeat domain"/>
    <property type="match status" value="1"/>
</dbReference>
<dbReference type="GO" id="GO:0008757">
    <property type="term" value="F:S-adenosylmethionine-dependent methyltransferase activity"/>
    <property type="evidence" value="ECO:0007669"/>
    <property type="project" value="UniProtKB-ARBA"/>
</dbReference>
<dbReference type="PANTHER" id="PTHR47111:SF1">
    <property type="entry name" value="SET AND MYND DOMAIN-CONTAINING PROTEIN 4"/>
    <property type="match status" value="1"/>
</dbReference>
<dbReference type="InterPro" id="IPR011990">
    <property type="entry name" value="TPR-like_helical_dom_sf"/>
</dbReference>
<dbReference type="SUPFAM" id="SSF48452">
    <property type="entry name" value="TPR-like"/>
    <property type="match status" value="1"/>
</dbReference>
<dbReference type="Gene3D" id="1.10.220.160">
    <property type="match status" value="1"/>
</dbReference>
<organism evidence="2 3">
    <name type="scientific">Chironomus riparius</name>
    <dbReference type="NCBI Taxonomy" id="315576"/>
    <lineage>
        <taxon>Eukaryota</taxon>
        <taxon>Metazoa</taxon>
        <taxon>Ecdysozoa</taxon>
        <taxon>Arthropoda</taxon>
        <taxon>Hexapoda</taxon>
        <taxon>Insecta</taxon>
        <taxon>Pterygota</taxon>
        <taxon>Neoptera</taxon>
        <taxon>Endopterygota</taxon>
        <taxon>Diptera</taxon>
        <taxon>Nematocera</taxon>
        <taxon>Chironomoidea</taxon>
        <taxon>Chironomidae</taxon>
        <taxon>Chironominae</taxon>
        <taxon>Chironomus</taxon>
    </lineage>
</organism>
<dbReference type="SUPFAM" id="SSF82199">
    <property type="entry name" value="SET domain"/>
    <property type="match status" value="1"/>
</dbReference>
<dbReference type="AlphaFoldDB" id="A0A9N9WX75"/>
<keyword evidence="3" id="KW-1185">Reference proteome</keyword>
<dbReference type="PROSITE" id="PS50280">
    <property type="entry name" value="SET"/>
    <property type="match status" value="1"/>
</dbReference>